<feature type="transmembrane region" description="Helical" evidence="1">
    <location>
        <begin position="92"/>
        <end position="108"/>
    </location>
</feature>
<dbReference type="InParanoid" id="A0A0G4ER40"/>
<proteinExistence type="predicted"/>
<evidence type="ECO:0000313" key="4">
    <source>
        <dbReference type="Proteomes" id="UP000041254"/>
    </source>
</evidence>
<protein>
    <submittedName>
        <fullName evidence="3">Uncharacterized protein</fullName>
    </submittedName>
</protein>
<dbReference type="Proteomes" id="UP000041254">
    <property type="component" value="Unassembled WGS sequence"/>
</dbReference>
<feature type="transmembrane region" description="Helical" evidence="1">
    <location>
        <begin position="120"/>
        <end position="142"/>
    </location>
</feature>
<keyword evidence="2" id="KW-0732">Signal</keyword>
<accession>A0A0G4ER40</accession>
<keyword evidence="1" id="KW-0472">Membrane</keyword>
<keyword evidence="1" id="KW-0812">Transmembrane</keyword>
<gene>
    <name evidence="3" type="ORF">Vbra_8033</name>
</gene>
<name>A0A0G4ER40_VITBC</name>
<organism evidence="3 4">
    <name type="scientific">Vitrella brassicaformis (strain CCMP3155)</name>
    <dbReference type="NCBI Taxonomy" id="1169540"/>
    <lineage>
        <taxon>Eukaryota</taxon>
        <taxon>Sar</taxon>
        <taxon>Alveolata</taxon>
        <taxon>Colpodellida</taxon>
        <taxon>Vitrellaceae</taxon>
        <taxon>Vitrella</taxon>
    </lineage>
</organism>
<reference evidence="3 4" key="1">
    <citation type="submission" date="2014-11" db="EMBL/GenBank/DDBJ databases">
        <authorList>
            <person name="Zhu J."/>
            <person name="Qi W."/>
            <person name="Song R."/>
        </authorList>
    </citation>
    <scope>NUCLEOTIDE SEQUENCE [LARGE SCALE GENOMIC DNA]</scope>
</reference>
<sequence length="215" mass="24175">MYYFSLLLMSLVFLPYCLIKGEKVHQATREVLLRWRHRRGSDAGGAAAAGGAIVGVVSLYVREGAYYVLISMWSLAHLLFYGVLWVRFGPSLIPPPIAIALLVAVCAWKRRGMDQLVERNWMYIVQPVVSLFLITLGVSYSMELEAVSLILSMMGTLESVEKSEILRRVINFFLALLSWAIAICAMHGLERLLEHLQPGAYGSYFNKGDTEKKDL</sequence>
<evidence type="ECO:0000256" key="2">
    <source>
        <dbReference type="SAM" id="SignalP"/>
    </source>
</evidence>
<evidence type="ECO:0000256" key="1">
    <source>
        <dbReference type="SAM" id="Phobius"/>
    </source>
</evidence>
<dbReference type="VEuPathDB" id="CryptoDB:Vbra_8033"/>
<feature type="transmembrane region" description="Helical" evidence="1">
    <location>
        <begin position="43"/>
        <end position="61"/>
    </location>
</feature>
<keyword evidence="4" id="KW-1185">Reference proteome</keyword>
<dbReference type="PhylomeDB" id="A0A0G4ER40"/>
<evidence type="ECO:0000313" key="3">
    <source>
        <dbReference type="EMBL" id="CEL99725.1"/>
    </source>
</evidence>
<feature type="transmembrane region" description="Helical" evidence="1">
    <location>
        <begin position="66"/>
        <end position="86"/>
    </location>
</feature>
<keyword evidence="1" id="KW-1133">Transmembrane helix</keyword>
<feature type="transmembrane region" description="Helical" evidence="1">
    <location>
        <begin position="169"/>
        <end position="189"/>
    </location>
</feature>
<feature type="signal peptide" evidence="2">
    <location>
        <begin position="1"/>
        <end position="21"/>
    </location>
</feature>
<dbReference type="AlphaFoldDB" id="A0A0G4ER40"/>
<dbReference type="EMBL" id="CDMY01000287">
    <property type="protein sequence ID" value="CEL99725.1"/>
    <property type="molecule type" value="Genomic_DNA"/>
</dbReference>
<feature type="chain" id="PRO_5005187502" evidence="2">
    <location>
        <begin position="22"/>
        <end position="215"/>
    </location>
</feature>